<keyword evidence="7" id="KW-0378">Hydrolase</keyword>
<dbReference type="InterPro" id="IPR020084">
    <property type="entry name" value="NUDIX_hydrolase_CS"/>
</dbReference>
<comment type="caution">
    <text evidence="11">The sequence shown here is derived from an EMBL/GenBank/DDBJ whole genome shotgun (WGS) entry which is preliminary data.</text>
</comment>
<dbReference type="PROSITE" id="PS00893">
    <property type="entry name" value="NUDIX_BOX"/>
    <property type="match status" value="1"/>
</dbReference>
<reference evidence="11" key="1">
    <citation type="submission" date="2022-03" db="EMBL/GenBank/DDBJ databases">
        <authorList>
            <person name="Martin C."/>
        </authorList>
    </citation>
    <scope>NUCLEOTIDE SEQUENCE</scope>
</reference>
<accession>A0A8S4N3W9</accession>
<evidence type="ECO:0000256" key="1">
    <source>
        <dbReference type="ARBA" id="ARBA00001946"/>
    </source>
</evidence>
<dbReference type="GO" id="GO:1901911">
    <property type="term" value="P:adenosine 5'-(hexahydrogen pentaphosphate) catabolic process"/>
    <property type="evidence" value="ECO:0007669"/>
    <property type="project" value="TreeGrafter"/>
</dbReference>
<dbReference type="EMBL" id="CAIIXF020000001">
    <property type="protein sequence ID" value="CAH1775000.1"/>
    <property type="molecule type" value="Genomic_DNA"/>
</dbReference>
<dbReference type="InterPro" id="IPR000086">
    <property type="entry name" value="NUDIX_hydrolase_dom"/>
</dbReference>
<dbReference type="GO" id="GO:0008486">
    <property type="term" value="F:diphosphoinositol-polyphosphate diphosphatase activity"/>
    <property type="evidence" value="ECO:0007669"/>
    <property type="project" value="UniProtKB-EC"/>
</dbReference>
<evidence type="ECO:0000256" key="2">
    <source>
        <dbReference type="ARBA" id="ARBA00004496"/>
    </source>
</evidence>
<dbReference type="PANTHER" id="PTHR12629">
    <property type="entry name" value="DIPHOSPHOINOSITOL POLYPHOSPHATE PHOSPHOHYDROLASE"/>
    <property type="match status" value="1"/>
</dbReference>
<keyword evidence="5" id="KW-0963">Cytoplasm</keyword>
<dbReference type="InterPro" id="IPR015797">
    <property type="entry name" value="NUDIX_hydrolase-like_dom_sf"/>
</dbReference>
<evidence type="ECO:0000256" key="8">
    <source>
        <dbReference type="ARBA" id="ARBA00022842"/>
    </source>
</evidence>
<keyword evidence="6" id="KW-0479">Metal-binding</keyword>
<dbReference type="PROSITE" id="PS51462">
    <property type="entry name" value="NUDIX"/>
    <property type="match status" value="1"/>
</dbReference>
<dbReference type="CDD" id="cd04666">
    <property type="entry name" value="NUDIX_DIPP2_like_Nudt4"/>
    <property type="match status" value="1"/>
</dbReference>
<dbReference type="AlphaFoldDB" id="A0A8S4N3W9"/>
<evidence type="ECO:0000256" key="6">
    <source>
        <dbReference type="ARBA" id="ARBA00022723"/>
    </source>
</evidence>
<dbReference type="SUPFAM" id="SSF55811">
    <property type="entry name" value="Nudix"/>
    <property type="match status" value="1"/>
</dbReference>
<protein>
    <recommendedName>
        <fullName evidence="4">diphosphoinositol-polyphosphate diphosphatase</fullName>
        <ecNumber evidence="4">3.6.1.52</ecNumber>
    </recommendedName>
</protein>
<dbReference type="GO" id="GO:0046872">
    <property type="term" value="F:metal ion binding"/>
    <property type="evidence" value="ECO:0007669"/>
    <property type="project" value="UniProtKB-KW"/>
</dbReference>
<dbReference type="GO" id="GO:0005737">
    <property type="term" value="C:cytoplasm"/>
    <property type="evidence" value="ECO:0007669"/>
    <property type="project" value="UniProtKB-SubCell"/>
</dbReference>
<comment type="catalytic activity">
    <reaction evidence="9">
        <text>diphospho-myo-inositol polyphosphate + H2O = myo-inositol polyphosphate + phosphate.</text>
        <dbReference type="EC" id="3.6.1.52"/>
    </reaction>
</comment>
<keyword evidence="12" id="KW-1185">Reference proteome</keyword>
<dbReference type="GO" id="GO:1901907">
    <property type="term" value="P:diadenosine pentaphosphate catabolic process"/>
    <property type="evidence" value="ECO:0007669"/>
    <property type="project" value="TreeGrafter"/>
</dbReference>
<dbReference type="FunFam" id="3.90.79.10:FF:000002">
    <property type="entry name" value="diphosphoinositol polyphosphate phosphohydrolase 1"/>
    <property type="match status" value="1"/>
</dbReference>
<dbReference type="GO" id="GO:1901909">
    <property type="term" value="P:diadenosine hexaphosphate catabolic process"/>
    <property type="evidence" value="ECO:0007669"/>
    <property type="project" value="TreeGrafter"/>
</dbReference>
<dbReference type="Gene3D" id="3.90.79.10">
    <property type="entry name" value="Nucleoside Triphosphate Pyrophosphohydrolase"/>
    <property type="match status" value="1"/>
</dbReference>
<name>A0A8S4N3W9_OWEFU</name>
<comment type="subcellular location">
    <subcellularLocation>
        <location evidence="2">Cytoplasm</location>
    </subcellularLocation>
</comment>
<dbReference type="InterPro" id="IPR047198">
    <property type="entry name" value="DDP-like_NUDIX"/>
</dbReference>
<proteinExistence type="inferred from homology"/>
<evidence type="ECO:0000313" key="11">
    <source>
        <dbReference type="EMBL" id="CAH1775000.1"/>
    </source>
</evidence>
<dbReference type="GO" id="GO:0005634">
    <property type="term" value="C:nucleus"/>
    <property type="evidence" value="ECO:0007669"/>
    <property type="project" value="TreeGrafter"/>
</dbReference>
<dbReference type="GO" id="GO:0034432">
    <property type="term" value="F:bis(5'-adenosyl)-pentaphosphatase activity"/>
    <property type="evidence" value="ECO:0007669"/>
    <property type="project" value="TreeGrafter"/>
</dbReference>
<gene>
    <name evidence="11" type="ORF">OFUS_LOCUS2361</name>
</gene>
<evidence type="ECO:0000256" key="4">
    <source>
        <dbReference type="ARBA" id="ARBA00012527"/>
    </source>
</evidence>
<sequence>MVKEKPNSVRTYDEDGFKRRAACLCFKDETEQELMLITSSKEPERWIVPGGGIEPTEDSLFAAQREALEEAGVKGVVSRELGVFENCDRKTRTHVFVLIVTEAVEDWEEAISMGRQRKWFSFADAKAQLALHKPVQTSYLDLVNGKINGKKDGVG</sequence>
<organism evidence="11 12">
    <name type="scientific">Owenia fusiformis</name>
    <name type="common">Polychaete worm</name>
    <dbReference type="NCBI Taxonomy" id="6347"/>
    <lineage>
        <taxon>Eukaryota</taxon>
        <taxon>Metazoa</taxon>
        <taxon>Spiralia</taxon>
        <taxon>Lophotrochozoa</taxon>
        <taxon>Annelida</taxon>
        <taxon>Polychaeta</taxon>
        <taxon>Sedentaria</taxon>
        <taxon>Canalipalpata</taxon>
        <taxon>Sabellida</taxon>
        <taxon>Oweniida</taxon>
        <taxon>Oweniidae</taxon>
        <taxon>Owenia</taxon>
    </lineage>
</organism>
<keyword evidence="8" id="KW-0460">Magnesium</keyword>
<evidence type="ECO:0000256" key="3">
    <source>
        <dbReference type="ARBA" id="ARBA00008266"/>
    </source>
</evidence>
<dbReference type="GO" id="GO:0034431">
    <property type="term" value="F:bis(5'-adenosyl)-hexaphosphatase activity"/>
    <property type="evidence" value="ECO:0007669"/>
    <property type="project" value="TreeGrafter"/>
</dbReference>
<dbReference type="PANTHER" id="PTHR12629:SF0">
    <property type="entry name" value="DIPHOSPHOINOSITOL-POLYPHOSPHATE DIPHOSPHATASE"/>
    <property type="match status" value="1"/>
</dbReference>
<dbReference type="GO" id="GO:0071543">
    <property type="term" value="P:diphosphoinositol polyphosphate metabolic process"/>
    <property type="evidence" value="ECO:0007669"/>
    <property type="project" value="TreeGrafter"/>
</dbReference>
<dbReference type="Pfam" id="PF00293">
    <property type="entry name" value="NUDIX"/>
    <property type="match status" value="1"/>
</dbReference>
<dbReference type="GO" id="GO:0000298">
    <property type="term" value="F:endopolyphosphatase activity"/>
    <property type="evidence" value="ECO:0007669"/>
    <property type="project" value="TreeGrafter"/>
</dbReference>
<evidence type="ECO:0000256" key="5">
    <source>
        <dbReference type="ARBA" id="ARBA00022490"/>
    </source>
</evidence>
<comment type="similarity">
    <text evidence="3">Belongs to the Nudix hydrolase family. DIPP subfamily.</text>
</comment>
<evidence type="ECO:0000256" key="9">
    <source>
        <dbReference type="ARBA" id="ARBA00033994"/>
    </source>
</evidence>
<dbReference type="Proteomes" id="UP000749559">
    <property type="component" value="Unassembled WGS sequence"/>
</dbReference>
<dbReference type="EC" id="3.6.1.52" evidence="4"/>
<evidence type="ECO:0000313" key="12">
    <source>
        <dbReference type="Proteomes" id="UP000749559"/>
    </source>
</evidence>
<evidence type="ECO:0000259" key="10">
    <source>
        <dbReference type="PROSITE" id="PS51462"/>
    </source>
</evidence>
<comment type="cofactor">
    <cofactor evidence="1">
        <name>Mg(2+)</name>
        <dbReference type="ChEBI" id="CHEBI:18420"/>
    </cofactor>
</comment>
<dbReference type="OrthoDB" id="2011998at2759"/>
<feature type="domain" description="Nudix hydrolase" evidence="10">
    <location>
        <begin position="17"/>
        <end position="144"/>
    </location>
</feature>
<evidence type="ECO:0000256" key="7">
    <source>
        <dbReference type="ARBA" id="ARBA00022801"/>
    </source>
</evidence>